<dbReference type="Proteomes" id="UP000557217">
    <property type="component" value="Unassembled WGS sequence"/>
</dbReference>
<name>A0A840PUD4_URETH</name>
<dbReference type="RefSeq" id="WP_168412525.1">
    <property type="nucleotide sequence ID" value="NZ_JAAXPW010000024.1"/>
</dbReference>
<dbReference type="InterPro" id="IPR011008">
    <property type="entry name" value="Dimeric_a/b-barrel"/>
</dbReference>
<dbReference type="AlphaFoldDB" id="A0A840PUD4"/>
<evidence type="ECO:0000313" key="2">
    <source>
        <dbReference type="Proteomes" id="UP000557217"/>
    </source>
</evidence>
<dbReference type="GO" id="GO:0004497">
    <property type="term" value="F:monooxygenase activity"/>
    <property type="evidence" value="ECO:0007669"/>
    <property type="project" value="UniProtKB-KW"/>
</dbReference>
<accession>A0A840PUD4</accession>
<evidence type="ECO:0000313" key="1">
    <source>
        <dbReference type="EMBL" id="MBB5149480.1"/>
    </source>
</evidence>
<keyword evidence="1" id="KW-0503">Monooxygenase</keyword>
<sequence>MNIYMTTGTPQFMEKLYHKYENENMYILYGINETLLLHETERKTVFQTPRKYEVVDGLNELQQAGFFTFYHIPVSDEGRPVFEKNILQRLGGMKDQTGLMAYRILRPKKSETYIILFQWTNKRAYDIWKKYDPFAYELEHFSVGVKKDNIFNAATYITTYSGAKQKNNEES</sequence>
<gene>
    <name evidence="1" type="ORF">HNR36_001870</name>
</gene>
<organism evidence="1 2">
    <name type="scientific">Ureibacillus thermosphaericus</name>
    <dbReference type="NCBI Taxonomy" id="51173"/>
    <lineage>
        <taxon>Bacteria</taxon>
        <taxon>Bacillati</taxon>
        <taxon>Bacillota</taxon>
        <taxon>Bacilli</taxon>
        <taxon>Bacillales</taxon>
        <taxon>Caryophanaceae</taxon>
        <taxon>Ureibacillus</taxon>
    </lineage>
</organism>
<dbReference type="Gene3D" id="3.30.70.100">
    <property type="match status" value="1"/>
</dbReference>
<proteinExistence type="predicted"/>
<keyword evidence="2" id="KW-1185">Reference proteome</keyword>
<dbReference type="PANTHER" id="PTHR34474">
    <property type="entry name" value="SIGNAL TRANSDUCTION PROTEIN TRAP"/>
    <property type="match status" value="1"/>
</dbReference>
<dbReference type="EMBL" id="JACHGZ010000021">
    <property type="protein sequence ID" value="MBB5149480.1"/>
    <property type="molecule type" value="Genomic_DNA"/>
</dbReference>
<dbReference type="InterPro" id="IPR050404">
    <property type="entry name" value="Heme-degrading_MO"/>
</dbReference>
<protein>
    <submittedName>
        <fullName evidence="1">Heme-degrading monooxygenase HmoA</fullName>
    </submittedName>
</protein>
<keyword evidence="1" id="KW-0560">Oxidoreductase</keyword>
<reference evidence="1 2" key="1">
    <citation type="submission" date="2020-08" db="EMBL/GenBank/DDBJ databases">
        <title>Genomic Encyclopedia of Type Strains, Phase IV (KMG-IV): sequencing the most valuable type-strain genomes for metagenomic binning, comparative biology and taxonomic classification.</title>
        <authorList>
            <person name="Goeker M."/>
        </authorList>
    </citation>
    <scope>NUCLEOTIDE SEQUENCE [LARGE SCALE GENOMIC DNA]</scope>
    <source>
        <strain evidence="1 2">DSM 10633</strain>
    </source>
</reference>
<dbReference type="SUPFAM" id="SSF54909">
    <property type="entry name" value="Dimeric alpha+beta barrel"/>
    <property type="match status" value="1"/>
</dbReference>
<dbReference type="PANTHER" id="PTHR34474:SF2">
    <property type="entry name" value="SIGNAL TRANSDUCTION PROTEIN TRAP"/>
    <property type="match status" value="1"/>
</dbReference>
<comment type="caution">
    <text evidence="1">The sequence shown here is derived from an EMBL/GenBank/DDBJ whole genome shotgun (WGS) entry which is preliminary data.</text>
</comment>